<accession>A0ABW2KNG1</accession>
<evidence type="ECO:0000313" key="2">
    <source>
        <dbReference type="EMBL" id="MFC7331413.1"/>
    </source>
</evidence>
<organism evidence="2 3">
    <name type="scientific">Marinactinospora rubrisoli</name>
    <dbReference type="NCBI Taxonomy" id="2715399"/>
    <lineage>
        <taxon>Bacteria</taxon>
        <taxon>Bacillati</taxon>
        <taxon>Actinomycetota</taxon>
        <taxon>Actinomycetes</taxon>
        <taxon>Streptosporangiales</taxon>
        <taxon>Nocardiopsidaceae</taxon>
        <taxon>Marinactinospora</taxon>
    </lineage>
</organism>
<proteinExistence type="predicted"/>
<sequence>MRSIHDVQKLVAALLTKAADPATTPAEREACEQRADLLVARYGVERAMAAANGDTDEIINKVINLKNPRARAKARLTYRLATAMRCDAVREVGATTVHVFGYASDMERLEAVYPAVELQMLSGVERITEDEVPGHLTIRRFRDGWLKGFADRVGLRLRAAEQQAVQEAGDADGRSTALVLVDRSRRVTAAMEAAFRGQLRTTRSRANASGYTAGSAAGDRADIGQRRLGGSRRTLGS</sequence>
<feature type="domain" description="DUF7168" evidence="1">
    <location>
        <begin position="65"/>
        <end position="170"/>
    </location>
</feature>
<dbReference type="InterPro" id="IPR055592">
    <property type="entry name" value="DUF7168"/>
</dbReference>
<gene>
    <name evidence="2" type="ORF">ACFQRF_27085</name>
</gene>
<dbReference type="RefSeq" id="WP_379874240.1">
    <property type="nucleotide sequence ID" value="NZ_JBHTBH010000021.1"/>
</dbReference>
<reference evidence="3" key="1">
    <citation type="journal article" date="2019" name="Int. J. Syst. Evol. Microbiol.">
        <title>The Global Catalogue of Microorganisms (GCM) 10K type strain sequencing project: providing services to taxonomists for standard genome sequencing and annotation.</title>
        <authorList>
            <consortium name="The Broad Institute Genomics Platform"/>
            <consortium name="The Broad Institute Genome Sequencing Center for Infectious Disease"/>
            <person name="Wu L."/>
            <person name="Ma J."/>
        </authorList>
    </citation>
    <scope>NUCLEOTIDE SEQUENCE [LARGE SCALE GENOMIC DNA]</scope>
    <source>
        <strain evidence="3">CGMCC 4.7382</strain>
    </source>
</reference>
<keyword evidence="3" id="KW-1185">Reference proteome</keyword>
<evidence type="ECO:0000259" key="1">
    <source>
        <dbReference type="Pfam" id="PF23771"/>
    </source>
</evidence>
<dbReference type="Proteomes" id="UP001596540">
    <property type="component" value="Unassembled WGS sequence"/>
</dbReference>
<dbReference type="Pfam" id="PF23771">
    <property type="entry name" value="DUF7168"/>
    <property type="match status" value="1"/>
</dbReference>
<evidence type="ECO:0000313" key="3">
    <source>
        <dbReference type="Proteomes" id="UP001596540"/>
    </source>
</evidence>
<name>A0ABW2KNG1_9ACTN</name>
<protein>
    <recommendedName>
        <fullName evidence="1">DUF7168 domain-containing protein</fullName>
    </recommendedName>
</protein>
<comment type="caution">
    <text evidence="2">The sequence shown here is derived from an EMBL/GenBank/DDBJ whole genome shotgun (WGS) entry which is preliminary data.</text>
</comment>
<dbReference type="EMBL" id="JBHTBH010000021">
    <property type="protein sequence ID" value="MFC7331413.1"/>
    <property type="molecule type" value="Genomic_DNA"/>
</dbReference>